<dbReference type="Pfam" id="PF08857">
    <property type="entry name" value="ParBc_2"/>
    <property type="match status" value="1"/>
</dbReference>
<dbReference type="Gene3D" id="3.90.1530.10">
    <property type="entry name" value="Conserved hypothetical protein from pyrococcus furiosus pfu- 392566-001, ParB domain"/>
    <property type="match status" value="1"/>
</dbReference>
<protein>
    <submittedName>
        <fullName evidence="2">ParB/Srx family N-terminal domain-containing protein</fullName>
    </submittedName>
</protein>
<feature type="compositionally biased region" description="Basic and acidic residues" evidence="1">
    <location>
        <begin position="332"/>
        <end position="385"/>
    </location>
</feature>
<reference evidence="2 3" key="1">
    <citation type="submission" date="2023-10" db="EMBL/GenBank/DDBJ databases">
        <title>Marine bacteria isolated from horseshoe crab.</title>
        <authorList>
            <person name="Cheng T.H."/>
        </authorList>
    </citation>
    <scope>NUCLEOTIDE SEQUENCE [LARGE SCALE GENOMIC DNA]</scope>
    <source>
        <strain evidence="2 3">HSC6</strain>
    </source>
</reference>
<gene>
    <name evidence="2" type="ORF">R2X38_08150</name>
</gene>
<dbReference type="Proteomes" id="UP001186452">
    <property type="component" value="Unassembled WGS sequence"/>
</dbReference>
<evidence type="ECO:0000313" key="2">
    <source>
        <dbReference type="EMBL" id="MDV5168968.1"/>
    </source>
</evidence>
<keyword evidence="3" id="KW-1185">Reference proteome</keyword>
<proteinExistence type="predicted"/>
<sequence>MDRQRWCSLILGATLCAPVLTYAEKINYSELENGDTITIPLDQLLPTQAVLDYDQIFANLQRYKADLKNMYNDLCRFNGAKGVKKWDENSIPTDPETYQCTGKVGQDTDVLSTVVIGPEEGVLYLTEGLTLLSTFWDMPNGGTSVPITVKVNHNLLGSGDDFWAEMNNDNEVWLVNEKGKKIKPDDLPEYIGMKQLKHDKYLSLVNFLNGISYTPPKPDGKDNKTASIPFLALNWAIELRQHMKISDYDLNDPEEYATALTEAATIMVDLPDDEVIGKSKRTASEMGQFDQVDSKALEELVTSADTSFGLALAYRVAKKEKSTPKAVLEEQEAQKEKEEQEKQEQEKKANGEKADGDTEAEDKQAEEKPAESDKEKSDKDGEASE</sequence>
<dbReference type="InterPro" id="IPR014956">
    <property type="entry name" value="ParBc_2"/>
</dbReference>
<dbReference type="EMBL" id="JAWJZI010000003">
    <property type="protein sequence ID" value="MDV5168968.1"/>
    <property type="molecule type" value="Genomic_DNA"/>
</dbReference>
<dbReference type="SUPFAM" id="SSF110849">
    <property type="entry name" value="ParB/Sulfiredoxin"/>
    <property type="match status" value="1"/>
</dbReference>
<dbReference type="RefSeq" id="WP_317521741.1">
    <property type="nucleotide sequence ID" value="NZ_JAWJZI010000003.1"/>
</dbReference>
<evidence type="ECO:0000256" key="1">
    <source>
        <dbReference type="SAM" id="MobiDB-lite"/>
    </source>
</evidence>
<name>A0ABU3ZG13_9GAMM</name>
<organism evidence="2 3">
    <name type="scientific">Photobacterium rosenbergii</name>
    <dbReference type="NCBI Taxonomy" id="294936"/>
    <lineage>
        <taxon>Bacteria</taxon>
        <taxon>Pseudomonadati</taxon>
        <taxon>Pseudomonadota</taxon>
        <taxon>Gammaproteobacteria</taxon>
        <taxon>Vibrionales</taxon>
        <taxon>Vibrionaceae</taxon>
        <taxon>Photobacterium</taxon>
    </lineage>
</organism>
<evidence type="ECO:0000313" key="3">
    <source>
        <dbReference type="Proteomes" id="UP001186452"/>
    </source>
</evidence>
<comment type="caution">
    <text evidence="2">The sequence shown here is derived from an EMBL/GenBank/DDBJ whole genome shotgun (WGS) entry which is preliminary data.</text>
</comment>
<feature type="region of interest" description="Disordered" evidence="1">
    <location>
        <begin position="321"/>
        <end position="385"/>
    </location>
</feature>
<accession>A0ABU3ZG13</accession>
<dbReference type="CDD" id="cd16390">
    <property type="entry name" value="ParB_N_Srx_like"/>
    <property type="match status" value="1"/>
</dbReference>
<dbReference type="InterPro" id="IPR036086">
    <property type="entry name" value="ParB/Sulfiredoxin_sf"/>
</dbReference>